<dbReference type="Pfam" id="PF01451">
    <property type="entry name" value="LMWPc"/>
    <property type="match status" value="1"/>
</dbReference>
<dbReference type="PRINTS" id="PR00719">
    <property type="entry name" value="LMWPTPASE"/>
</dbReference>
<feature type="active site" evidence="5">
    <location>
        <position position="6"/>
    </location>
</feature>
<dbReference type="InterPro" id="IPR036196">
    <property type="entry name" value="Ptyr_pPase_sf"/>
</dbReference>
<dbReference type="AlphaFoldDB" id="A0A2N8L357"/>
<evidence type="ECO:0000256" key="5">
    <source>
        <dbReference type="PIRSR" id="PIRSR617867-1"/>
    </source>
</evidence>
<keyword evidence="9" id="KW-1185">Reference proteome</keyword>
<keyword evidence="4" id="KW-0904">Protein phosphatase</keyword>
<dbReference type="InterPro" id="IPR017867">
    <property type="entry name" value="Tyr_phospatase_low_mol_wt"/>
</dbReference>
<reference evidence="8 9" key="1">
    <citation type="submission" date="2018-01" db="EMBL/GenBank/DDBJ databases">
        <title>Draft genome sequence of Paucibacter aquatile CR182 isolated from freshwater of the Nakdong River.</title>
        <authorList>
            <person name="Choi A."/>
            <person name="Chung E.J."/>
        </authorList>
    </citation>
    <scope>NUCLEOTIDE SEQUENCE [LARGE SCALE GENOMIC DNA]</scope>
    <source>
        <strain evidence="8 9">CR182</strain>
    </source>
</reference>
<evidence type="ECO:0000259" key="7">
    <source>
        <dbReference type="SMART" id="SM00226"/>
    </source>
</evidence>
<dbReference type="Gene3D" id="3.40.50.2300">
    <property type="match status" value="1"/>
</dbReference>
<dbReference type="OrthoDB" id="9784339at2"/>
<dbReference type="GO" id="GO:0004725">
    <property type="term" value="F:protein tyrosine phosphatase activity"/>
    <property type="evidence" value="ECO:0007669"/>
    <property type="project" value="UniProtKB-EC"/>
</dbReference>
<feature type="domain" description="Phosphotyrosine protein phosphatase I" evidence="7">
    <location>
        <begin position="2"/>
        <end position="144"/>
    </location>
</feature>
<dbReference type="SUPFAM" id="SSF52788">
    <property type="entry name" value="Phosphotyrosine protein phosphatases I"/>
    <property type="match status" value="1"/>
</dbReference>
<comment type="caution">
    <text evidence="8">The sequence shown here is derived from an EMBL/GenBank/DDBJ whole genome shotgun (WGS) entry which is preliminary data.</text>
</comment>
<sequence length="148" mass="16483">MGNICRSPTAEAVLREQLRAHGLTQRCEVDSAGTHGYHVGEPPDPRSQAHARQRGIDMSKLRARQVQSSDFAHFDLLLAMDADNLALLRQRCPADQPQSKLRLLTDFCQRQSARAVPDPYYGGPEGFEQVLDIVEDACEGLRLQLFPA</sequence>
<proteinExistence type="inferred from homology"/>
<protein>
    <recommendedName>
        <fullName evidence="2">protein-tyrosine-phosphatase</fullName>
        <ecNumber evidence="2">3.1.3.48</ecNumber>
    </recommendedName>
</protein>
<evidence type="ECO:0000313" key="9">
    <source>
        <dbReference type="Proteomes" id="UP000235916"/>
    </source>
</evidence>
<dbReference type="SMART" id="SM00226">
    <property type="entry name" value="LMWPc"/>
    <property type="match status" value="1"/>
</dbReference>
<name>A0A2N8L357_9BURK</name>
<evidence type="ECO:0000256" key="2">
    <source>
        <dbReference type="ARBA" id="ARBA00013064"/>
    </source>
</evidence>
<dbReference type="EMBL" id="POSP01000001">
    <property type="protein sequence ID" value="PND40142.1"/>
    <property type="molecule type" value="Genomic_DNA"/>
</dbReference>
<dbReference type="Proteomes" id="UP000235916">
    <property type="component" value="Unassembled WGS sequence"/>
</dbReference>
<evidence type="ECO:0000256" key="1">
    <source>
        <dbReference type="ARBA" id="ARBA00011063"/>
    </source>
</evidence>
<dbReference type="PANTHER" id="PTHR11717:SF7">
    <property type="entry name" value="LOW MOLECULAR WEIGHT PHOSPHOTYROSINE PROTEIN PHOSPHATASE"/>
    <property type="match status" value="1"/>
</dbReference>
<gene>
    <name evidence="8" type="ORF">C1O66_01780</name>
</gene>
<dbReference type="EC" id="3.1.3.48" evidence="2"/>
<organism evidence="8 9">
    <name type="scientific">Kinneretia aquatilis</name>
    <dbReference type="NCBI Taxonomy" id="2070761"/>
    <lineage>
        <taxon>Bacteria</taxon>
        <taxon>Pseudomonadati</taxon>
        <taxon>Pseudomonadota</taxon>
        <taxon>Betaproteobacteria</taxon>
        <taxon>Burkholderiales</taxon>
        <taxon>Sphaerotilaceae</taxon>
        <taxon>Roseateles</taxon>
    </lineage>
</organism>
<evidence type="ECO:0000256" key="6">
    <source>
        <dbReference type="SAM" id="MobiDB-lite"/>
    </source>
</evidence>
<dbReference type="FunFam" id="3.40.50.2300:FF:000113">
    <property type="entry name" value="Low molecular weight protein-tyrosine-phosphatase"/>
    <property type="match status" value="1"/>
</dbReference>
<feature type="active site" description="Proton donor" evidence="5">
    <location>
        <position position="118"/>
    </location>
</feature>
<keyword evidence="3" id="KW-0378">Hydrolase</keyword>
<dbReference type="InterPro" id="IPR023485">
    <property type="entry name" value="Ptyr_pPase"/>
</dbReference>
<evidence type="ECO:0000256" key="4">
    <source>
        <dbReference type="ARBA" id="ARBA00022912"/>
    </source>
</evidence>
<dbReference type="PANTHER" id="PTHR11717">
    <property type="entry name" value="LOW MOLECULAR WEIGHT PROTEIN TYROSINE PHOSPHATASE"/>
    <property type="match status" value="1"/>
</dbReference>
<evidence type="ECO:0000313" key="8">
    <source>
        <dbReference type="EMBL" id="PND40142.1"/>
    </source>
</evidence>
<feature type="region of interest" description="Disordered" evidence="6">
    <location>
        <begin position="33"/>
        <end position="54"/>
    </location>
</feature>
<dbReference type="InterPro" id="IPR050438">
    <property type="entry name" value="LMW_PTPase"/>
</dbReference>
<evidence type="ECO:0000256" key="3">
    <source>
        <dbReference type="ARBA" id="ARBA00022801"/>
    </source>
</evidence>
<accession>A0A2N8L357</accession>
<dbReference type="CDD" id="cd16343">
    <property type="entry name" value="LMWPTP"/>
    <property type="match status" value="1"/>
</dbReference>
<comment type="similarity">
    <text evidence="1">Belongs to the low molecular weight phosphotyrosine protein phosphatase family.</text>
</comment>